<dbReference type="PANTHER" id="PTHR21716">
    <property type="entry name" value="TRANSMEMBRANE PROTEIN"/>
    <property type="match status" value="1"/>
</dbReference>
<feature type="region of interest" description="Disordered" evidence="8">
    <location>
        <begin position="1"/>
        <end position="32"/>
    </location>
</feature>
<evidence type="ECO:0000256" key="2">
    <source>
        <dbReference type="ARBA" id="ARBA00009773"/>
    </source>
</evidence>
<accession>A0A558AN38</accession>
<evidence type="ECO:0000256" key="6">
    <source>
        <dbReference type="ARBA" id="ARBA00022989"/>
    </source>
</evidence>
<dbReference type="GO" id="GO:0055085">
    <property type="term" value="P:transmembrane transport"/>
    <property type="evidence" value="ECO:0007669"/>
    <property type="project" value="TreeGrafter"/>
</dbReference>
<protein>
    <submittedName>
        <fullName evidence="10">AI-2E family transporter</fullName>
    </submittedName>
</protein>
<evidence type="ECO:0000256" key="9">
    <source>
        <dbReference type="SAM" id="Phobius"/>
    </source>
</evidence>
<feature type="transmembrane region" description="Helical" evidence="9">
    <location>
        <begin position="68"/>
        <end position="89"/>
    </location>
</feature>
<feature type="compositionally biased region" description="Basic and acidic residues" evidence="8">
    <location>
        <begin position="1"/>
        <end position="26"/>
    </location>
</feature>
<organism evidence="10 11">
    <name type="scientific">Amycolatopsis acidiphila</name>
    <dbReference type="NCBI Taxonomy" id="715473"/>
    <lineage>
        <taxon>Bacteria</taxon>
        <taxon>Bacillati</taxon>
        <taxon>Actinomycetota</taxon>
        <taxon>Actinomycetes</taxon>
        <taxon>Pseudonocardiales</taxon>
        <taxon>Pseudonocardiaceae</taxon>
        <taxon>Amycolatopsis</taxon>
    </lineage>
</organism>
<keyword evidence="7 9" id="KW-0472">Membrane</keyword>
<evidence type="ECO:0000256" key="4">
    <source>
        <dbReference type="ARBA" id="ARBA00022475"/>
    </source>
</evidence>
<feature type="transmembrane region" description="Helical" evidence="9">
    <location>
        <begin position="96"/>
        <end position="118"/>
    </location>
</feature>
<dbReference type="PANTHER" id="PTHR21716:SF53">
    <property type="entry name" value="PERMEASE PERM-RELATED"/>
    <property type="match status" value="1"/>
</dbReference>
<evidence type="ECO:0000256" key="8">
    <source>
        <dbReference type="SAM" id="MobiDB-lite"/>
    </source>
</evidence>
<evidence type="ECO:0000256" key="5">
    <source>
        <dbReference type="ARBA" id="ARBA00022692"/>
    </source>
</evidence>
<keyword evidence="4" id="KW-1003">Cell membrane</keyword>
<dbReference type="GO" id="GO:0005886">
    <property type="term" value="C:plasma membrane"/>
    <property type="evidence" value="ECO:0007669"/>
    <property type="project" value="UniProtKB-SubCell"/>
</dbReference>
<evidence type="ECO:0000313" key="10">
    <source>
        <dbReference type="EMBL" id="TVT25650.1"/>
    </source>
</evidence>
<keyword evidence="11" id="KW-1185">Reference proteome</keyword>
<dbReference type="Proteomes" id="UP000318578">
    <property type="component" value="Unassembled WGS sequence"/>
</dbReference>
<keyword evidence="3" id="KW-0813">Transport</keyword>
<keyword evidence="5 9" id="KW-0812">Transmembrane</keyword>
<gene>
    <name evidence="10" type="ORF">FNH06_02285</name>
</gene>
<comment type="caution">
    <text evidence="10">The sequence shown here is derived from an EMBL/GenBank/DDBJ whole genome shotgun (WGS) entry which is preliminary data.</text>
</comment>
<feature type="transmembrane region" description="Helical" evidence="9">
    <location>
        <begin position="259"/>
        <end position="276"/>
    </location>
</feature>
<feature type="transmembrane region" description="Helical" evidence="9">
    <location>
        <begin position="178"/>
        <end position="198"/>
    </location>
</feature>
<evidence type="ECO:0000313" key="11">
    <source>
        <dbReference type="Proteomes" id="UP000318578"/>
    </source>
</evidence>
<name>A0A558AN38_9PSEU</name>
<feature type="transmembrane region" description="Helical" evidence="9">
    <location>
        <begin position="230"/>
        <end position="253"/>
    </location>
</feature>
<dbReference type="InterPro" id="IPR002549">
    <property type="entry name" value="AI-2E-like"/>
</dbReference>
<comment type="similarity">
    <text evidence="2">Belongs to the autoinducer-2 exporter (AI-2E) (TC 2.A.86) family.</text>
</comment>
<dbReference type="Pfam" id="PF01594">
    <property type="entry name" value="AI-2E_transport"/>
    <property type="match status" value="1"/>
</dbReference>
<evidence type="ECO:0000256" key="3">
    <source>
        <dbReference type="ARBA" id="ARBA00022448"/>
    </source>
</evidence>
<dbReference type="OrthoDB" id="4016357at2"/>
<evidence type="ECO:0000256" key="7">
    <source>
        <dbReference type="ARBA" id="ARBA00023136"/>
    </source>
</evidence>
<dbReference type="EMBL" id="VJZA01000002">
    <property type="protein sequence ID" value="TVT25650.1"/>
    <property type="molecule type" value="Genomic_DNA"/>
</dbReference>
<dbReference type="RefSeq" id="WP_144632847.1">
    <property type="nucleotide sequence ID" value="NZ_BNAX01000021.1"/>
</dbReference>
<proteinExistence type="inferred from homology"/>
<sequence length="372" mass="39376">MGAFRQLRDPVEDADTKAGQLRDREQPLGPLGVPFDRRSPFFVGMAIAAGMAVTAGGVWLLFLTGGTLVLIGVALFIAVGLEPVVGWLADHCFPRAVAVALVMVASLAAVAGLLAALIPPLIEQTTRFVDKAPEYLRQLGDHSSTLGRLDDRFQLQQRATAALKNPDLLTGLVGGGKALLGTLTDVVVVFVLTVYFLANFPKIRAAVYRFVPHSRRPRVILIGDEIIAKVGWYVLGNIAVSAIASATAFVWLLVFDVPYPVLLALLFGVLDLVPVIGSTVGSLVLCLMALTVSVPACLATAGFAVVYRVLEDYVLVPKIIGRVVRVPALVTVLAVLLGGVLLGVVGALVAIPLAAAVLLILREVTFPRLDRA</sequence>
<feature type="transmembrane region" description="Helical" evidence="9">
    <location>
        <begin position="283"/>
        <end position="308"/>
    </location>
</feature>
<keyword evidence="6 9" id="KW-1133">Transmembrane helix</keyword>
<feature type="transmembrane region" description="Helical" evidence="9">
    <location>
        <begin position="328"/>
        <end position="361"/>
    </location>
</feature>
<dbReference type="AlphaFoldDB" id="A0A558AN38"/>
<feature type="transmembrane region" description="Helical" evidence="9">
    <location>
        <begin position="41"/>
        <end position="62"/>
    </location>
</feature>
<comment type="subcellular location">
    <subcellularLocation>
        <location evidence="1">Cell membrane</location>
        <topology evidence="1">Multi-pass membrane protein</topology>
    </subcellularLocation>
</comment>
<reference evidence="10 11" key="1">
    <citation type="submission" date="2019-07" db="EMBL/GenBank/DDBJ databases">
        <title>New species of Amycolatopsis and Streptomyces.</title>
        <authorList>
            <person name="Duangmal K."/>
            <person name="Teo W.F.A."/>
            <person name="Lipun K."/>
        </authorList>
    </citation>
    <scope>NUCLEOTIDE SEQUENCE [LARGE SCALE GENOMIC DNA]</scope>
    <source>
        <strain evidence="10 11">JCM 30562</strain>
    </source>
</reference>
<evidence type="ECO:0000256" key="1">
    <source>
        <dbReference type="ARBA" id="ARBA00004651"/>
    </source>
</evidence>